<evidence type="ECO:0000256" key="8">
    <source>
        <dbReference type="ARBA" id="ARBA00022989"/>
    </source>
</evidence>
<keyword evidence="3" id="KW-0337">GPI-anchor biosynthesis</keyword>
<evidence type="ECO:0000313" key="11">
    <source>
        <dbReference type="EMBL" id="MFC5290769.1"/>
    </source>
</evidence>
<gene>
    <name evidence="11" type="ORF">ACFPM7_27280</name>
</gene>
<sequence length="394" mass="41370">MTATEVAPAPSVTAAEEAPSRRRRVLRALLPAALFLGVRQVGIIVLNLMAATNDTTAGAALRSWDGQWFLAIAAGGYDGVPPGLVDAFGNRTAETPLAFFPGYPTVVGWLYDLGFPLVASAIAVTIGCGVLCSYGLVRLGALVRGGSRRTGLVLVVLFAAAPMSVVLSMAYSEAMFCAAAVWALVFVLERDWVAAGLATAAAGLVRPTAVALVLAVGLAALVAVLSRRDGWRPWVGGALAPVGLLGYLAWVGSRTGEWNGWFTLQSEGWDSEFDGGAATVRFSLQVLGDARSVLEVTTVGLILGALALLVVAWRRRLEWPLLVYAVGVLAMDLFSNGLMNSKARLMVPAMTLLVPVAIALARRKTSTVVVVLCGLALFSSWFGAYSITAWGYAI</sequence>
<evidence type="ECO:0008006" key="13">
    <source>
        <dbReference type="Google" id="ProtNLM"/>
    </source>
</evidence>
<feature type="transmembrane region" description="Helical" evidence="10">
    <location>
        <begin position="321"/>
        <end position="339"/>
    </location>
</feature>
<keyword evidence="8 10" id="KW-1133">Transmembrane helix</keyword>
<evidence type="ECO:0000256" key="2">
    <source>
        <dbReference type="ARBA" id="ARBA00004687"/>
    </source>
</evidence>
<feature type="transmembrane region" description="Helical" evidence="10">
    <location>
        <begin position="368"/>
        <end position="393"/>
    </location>
</feature>
<comment type="subcellular location">
    <subcellularLocation>
        <location evidence="1">Endoplasmic reticulum membrane</location>
        <topology evidence="1">Multi-pass membrane protein</topology>
    </subcellularLocation>
</comment>
<protein>
    <recommendedName>
        <fullName evidence="13">Integral membrane protein</fullName>
    </recommendedName>
</protein>
<dbReference type="RefSeq" id="WP_378250664.1">
    <property type="nucleotide sequence ID" value="NZ_JBHSKF010000018.1"/>
</dbReference>
<feature type="transmembrane region" description="Helical" evidence="10">
    <location>
        <begin position="151"/>
        <end position="184"/>
    </location>
</feature>
<feature type="transmembrane region" description="Helical" evidence="10">
    <location>
        <begin position="234"/>
        <end position="252"/>
    </location>
</feature>
<evidence type="ECO:0000256" key="6">
    <source>
        <dbReference type="ARBA" id="ARBA00022692"/>
    </source>
</evidence>
<evidence type="ECO:0000256" key="3">
    <source>
        <dbReference type="ARBA" id="ARBA00022502"/>
    </source>
</evidence>
<evidence type="ECO:0000256" key="5">
    <source>
        <dbReference type="ARBA" id="ARBA00022679"/>
    </source>
</evidence>
<name>A0ABW0EUB7_9PSEU</name>
<dbReference type="EMBL" id="JBHSKF010000018">
    <property type="protein sequence ID" value="MFC5290769.1"/>
    <property type="molecule type" value="Genomic_DNA"/>
</dbReference>
<keyword evidence="9 10" id="KW-0472">Membrane</keyword>
<evidence type="ECO:0000256" key="7">
    <source>
        <dbReference type="ARBA" id="ARBA00022824"/>
    </source>
</evidence>
<evidence type="ECO:0000256" key="4">
    <source>
        <dbReference type="ARBA" id="ARBA00022676"/>
    </source>
</evidence>
<accession>A0ABW0EUB7</accession>
<dbReference type="Proteomes" id="UP001596157">
    <property type="component" value="Unassembled WGS sequence"/>
</dbReference>
<keyword evidence="6 10" id="KW-0812">Transmembrane</keyword>
<evidence type="ECO:0000256" key="9">
    <source>
        <dbReference type="ARBA" id="ARBA00023136"/>
    </source>
</evidence>
<feature type="transmembrane region" description="Helical" evidence="10">
    <location>
        <begin position="204"/>
        <end position="225"/>
    </location>
</feature>
<proteinExistence type="predicted"/>
<dbReference type="InterPro" id="IPR007315">
    <property type="entry name" value="PIG-V/Gpi18"/>
</dbReference>
<feature type="transmembrane region" description="Helical" evidence="10">
    <location>
        <begin position="293"/>
        <end position="314"/>
    </location>
</feature>
<keyword evidence="12" id="KW-1185">Reference proteome</keyword>
<dbReference type="PANTHER" id="PTHR12468">
    <property type="entry name" value="GPI MANNOSYLTRANSFERASE 2"/>
    <property type="match status" value="1"/>
</dbReference>
<feature type="transmembrane region" description="Helical" evidence="10">
    <location>
        <begin position="345"/>
        <end position="361"/>
    </location>
</feature>
<evidence type="ECO:0000313" key="12">
    <source>
        <dbReference type="Proteomes" id="UP001596157"/>
    </source>
</evidence>
<feature type="transmembrane region" description="Helical" evidence="10">
    <location>
        <begin position="113"/>
        <end position="139"/>
    </location>
</feature>
<comment type="caution">
    <text evidence="11">The sequence shown here is derived from an EMBL/GenBank/DDBJ whole genome shotgun (WGS) entry which is preliminary data.</text>
</comment>
<feature type="transmembrane region" description="Helical" evidence="10">
    <location>
        <begin position="28"/>
        <end position="50"/>
    </location>
</feature>
<keyword evidence="7" id="KW-0256">Endoplasmic reticulum</keyword>
<keyword evidence="5" id="KW-0808">Transferase</keyword>
<evidence type="ECO:0000256" key="10">
    <source>
        <dbReference type="SAM" id="Phobius"/>
    </source>
</evidence>
<organism evidence="11 12">
    <name type="scientific">Actinokineospora guangxiensis</name>
    <dbReference type="NCBI Taxonomy" id="1490288"/>
    <lineage>
        <taxon>Bacteria</taxon>
        <taxon>Bacillati</taxon>
        <taxon>Actinomycetota</taxon>
        <taxon>Actinomycetes</taxon>
        <taxon>Pseudonocardiales</taxon>
        <taxon>Pseudonocardiaceae</taxon>
        <taxon>Actinokineospora</taxon>
    </lineage>
</organism>
<dbReference type="PANTHER" id="PTHR12468:SF2">
    <property type="entry name" value="GPI MANNOSYLTRANSFERASE 2"/>
    <property type="match status" value="1"/>
</dbReference>
<reference evidence="12" key="1">
    <citation type="journal article" date="2019" name="Int. J. Syst. Evol. Microbiol.">
        <title>The Global Catalogue of Microorganisms (GCM) 10K type strain sequencing project: providing services to taxonomists for standard genome sequencing and annotation.</title>
        <authorList>
            <consortium name="The Broad Institute Genomics Platform"/>
            <consortium name="The Broad Institute Genome Sequencing Center for Infectious Disease"/>
            <person name="Wu L."/>
            <person name="Ma J."/>
        </authorList>
    </citation>
    <scope>NUCLEOTIDE SEQUENCE [LARGE SCALE GENOMIC DNA]</scope>
    <source>
        <strain evidence="12">CCUG 59778</strain>
    </source>
</reference>
<comment type="pathway">
    <text evidence="2">Glycolipid biosynthesis; glycosylphosphatidylinositol-anchor biosynthesis.</text>
</comment>
<evidence type="ECO:0000256" key="1">
    <source>
        <dbReference type="ARBA" id="ARBA00004477"/>
    </source>
</evidence>
<keyword evidence="4" id="KW-0328">Glycosyltransferase</keyword>